<dbReference type="EMBL" id="FQZU01000036">
    <property type="protein sequence ID" value="SHK86076.1"/>
    <property type="molecule type" value="Genomic_DNA"/>
</dbReference>
<dbReference type="InterPro" id="IPR001932">
    <property type="entry name" value="PPM-type_phosphatase-like_dom"/>
</dbReference>
<dbReference type="SMART" id="SM00332">
    <property type="entry name" value="PP2Cc"/>
    <property type="match status" value="1"/>
</dbReference>
<dbReference type="RefSeq" id="WP_073478230.1">
    <property type="nucleotide sequence ID" value="NZ_FQZU01000036.1"/>
</dbReference>
<feature type="domain" description="PPM-type phosphatase" evidence="1">
    <location>
        <begin position="7"/>
        <end position="252"/>
    </location>
</feature>
<sequence length="271" mass="29427">MSLVVESAGKTDVGQKRKGNEDSLFLDDALGLYVVADGMGGHLAGEVASRMVVDTMADYVRRAANAGNDREDMAIHEPAYSMEANRLLSSVFLANQVVYEVSTQKKEYRGMGSTVSGIYLTQDTFVAVNVGDSPIYLIHDGQIETISVPHTVMDEQRAIDPEAADQLDGKFEHMLTRAMGVHADVEPSVSEIQCFGGDILVVGSDGLTNKVNDREILEVVTTHKADAACSFLVDMANDRGGEDNITVIVLKIKKVKHGNGILSMVTNFFRR</sequence>
<name>A0A1M6VXP4_9BACT</name>
<dbReference type="OrthoDB" id="5496340at2"/>
<dbReference type="Proteomes" id="UP000183994">
    <property type="component" value="Unassembled WGS sequence"/>
</dbReference>
<dbReference type="Gene3D" id="3.60.40.10">
    <property type="entry name" value="PPM-type phosphatase domain"/>
    <property type="match status" value="1"/>
</dbReference>
<dbReference type="InterPro" id="IPR015655">
    <property type="entry name" value="PP2C"/>
</dbReference>
<dbReference type="Pfam" id="PF13672">
    <property type="entry name" value="PP2C_2"/>
    <property type="match status" value="1"/>
</dbReference>
<dbReference type="PROSITE" id="PS51746">
    <property type="entry name" value="PPM_2"/>
    <property type="match status" value="1"/>
</dbReference>
<evidence type="ECO:0000259" key="1">
    <source>
        <dbReference type="PROSITE" id="PS51746"/>
    </source>
</evidence>
<dbReference type="CDD" id="cd00143">
    <property type="entry name" value="PP2Cc"/>
    <property type="match status" value="1"/>
</dbReference>
<dbReference type="PANTHER" id="PTHR47992">
    <property type="entry name" value="PROTEIN PHOSPHATASE"/>
    <property type="match status" value="1"/>
</dbReference>
<evidence type="ECO:0000313" key="2">
    <source>
        <dbReference type="EMBL" id="SHK86076.1"/>
    </source>
</evidence>
<proteinExistence type="predicted"/>
<dbReference type="STRING" id="1121393.SAMN02745216_04204"/>
<dbReference type="GO" id="GO:0004722">
    <property type="term" value="F:protein serine/threonine phosphatase activity"/>
    <property type="evidence" value="ECO:0007669"/>
    <property type="project" value="InterPro"/>
</dbReference>
<organism evidence="2 3">
    <name type="scientific">Desulfatibacillum alkenivorans DSM 16219</name>
    <dbReference type="NCBI Taxonomy" id="1121393"/>
    <lineage>
        <taxon>Bacteria</taxon>
        <taxon>Pseudomonadati</taxon>
        <taxon>Thermodesulfobacteriota</taxon>
        <taxon>Desulfobacteria</taxon>
        <taxon>Desulfobacterales</taxon>
        <taxon>Desulfatibacillaceae</taxon>
        <taxon>Desulfatibacillum</taxon>
    </lineage>
</organism>
<accession>A0A1M6VXP4</accession>
<reference evidence="3" key="1">
    <citation type="submission" date="2016-11" db="EMBL/GenBank/DDBJ databases">
        <authorList>
            <person name="Varghese N."/>
            <person name="Submissions S."/>
        </authorList>
    </citation>
    <scope>NUCLEOTIDE SEQUENCE [LARGE SCALE GENOMIC DNA]</scope>
    <source>
        <strain evidence="3">DSM 16219</strain>
    </source>
</reference>
<dbReference type="SMART" id="SM00331">
    <property type="entry name" value="PP2C_SIG"/>
    <property type="match status" value="1"/>
</dbReference>
<evidence type="ECO:0000313" key="3">
    <source>
        <dbReference type="Proteomes" id="UP000183994"/>
    </source>
</evidence>
<dbReference type="AlphaFoldDB" id="A0A1M6VXP4"/>
<protein>
    <submittedName>
        <fullName evidence="2">Protein phosphatase</fullName>
    </submittedName>
</protein>
<gene>
    <name evidence="2" type="ORF">SAMN02745216_04204</name>
</gene>
<dbReference type="SUPFAM" id="SSF81606">
    <property type="entry name" value="PP2C-like"/>
    <property type="match status" value="1"/>
</dbReference>
<keyword evidence="3" id="KW-1185">Reference proteome</keyword>
<dbReference type="InterPro" id="IPR036457">
    <property type="entry name" value="PPM-type-like_dom_sf"/>
</dbReference>